<organism evidence="1">
    <name type="scientific">Tanacetum cinerariifolium</name>
    <name type="common">Dalmatian daisy</name>
    <name type="synonym">Chrysanthemum cinerariifolium</name>
    <dbReference type="NCBI Taxonomy" id="118510"/>
    <lineage>
        <taxon>Eukaryota</taxon>
        <taxon>Viridiplantae</taxon>
        <taxon>Streptophyta</taxon>
        <taxon>Embryophyta</taxon>
        <taxon>Tracheophyta</taxon>
        <taxon>Spermatophyta</taxon>
        <taxon>Magnoliopsida</taxon>
        <taxon>eudicotyledons</taxon>
        <taxon>Gunneridae</taxon>
        <taxon>Pentapetalae</taxon>
        <taxon>asterids</taxon>
        <taxon>campanulids</taxon>
        <taxon>Asterales</taxon>
        <taxon>Asteraceae</taxon>
        <taxon>Asteroideae</taxon>
        <taxon>Anthemideae</taxon>
        <taxon>Anthemidinae</taxon>
        <taxon>Tanacetum</taxon>
    </lineage>
</organism>
<evidence type="ECO:0000313" key="1">
    <source>
        <dbReference type="EMBL" id="GEZ27598.1"/>
    </source>
</evidence>
<sequence>MTTLAEHIIVAGAENRPLMLEKSMYDSWVSRIRLFIKRKKHDRMMLVSMDNGPLVYQLLKKMDKRDIGNTPNSLKHNNLKMIVMFKHQISFFMVFHPMLNVVPTARRLKMPLPGVCTAIEEMMKKLPVKDR</sequence>
<comment type="caution">
    <text evidence="1">The sequence shown here is derived from an EMBL/GenBank/DDBJ whole genome shotgun (WGS) entry which is preliminary data.</text>
</comment>
<evidence type="ECO:0008006" key="2">
    <source>
        <dbReference type="Google" id="ProtNLM"/>
    </source>
</evidence>
<dbReference type="AlphaFoldDB" id="A0A699I6P6"/>
<proteinExistence type="predicted"/>
<reference evidence="1" key="1">
    <citation type="journal article" date="2019" name="Sci. Rep.">
        <title>Draft genome of Tanacetum cinerariifolium, the natural source of mosquito coil.</title>
        <authorList>
            <person name="Yamashiro T."/>
            <person name="Shiraishi A."/>
            <person name="Satake H."/>
            <person name="Nakayama K."/>
        </authorList>
    </citation>
    <scope>NUCLEOTIDE SEQUENCE</scope>
</reference>
<accession>A0A699I6P6</accession>
<protein>
    <recommendedName>
        <fullName evidence="2">Gag-Pol polyprotein</fullName>
    </recommendedName>
</protein>
<dbReference type="EMBL" id="BKCJ010259978">
    <property type="protein sequence ID" value="GEZ27598.1"/>
    <property type="molecule type" value="Genomic_DNA"/>
</dbReference>
<gene>
    <name evidence="1" type="ORF">Tci_499571</name>
</gene>
<name>A0A699I6P6_TANCI</name>